<dbReference type="Proteomes" id="UP000006727">
    <property type="component" value="Chromosome 7"/>
</dbReference>
<dbReference type="Gramene" id="Pp3c7_4430V3.1">
    <property type="protein sequence ID" value="Pp3c7_4430V3.1"/>
    <property type="gene ID" value="Pp3c7_4430"/>
</dbReference>
<dbReference type="Gene3D" id="3.40.50.300">
    <property type="entry name" value="P-loop containing nucleotide triphosphate hydrolases"/>
    <property type="match status" value="1"/>
</dbReference>
<dbReference type="GO" id="GO:0007165">
    <property type="term" value="P:signal transduction"/>
    <property type="evidence" value="ECO:0000318"/>
    <property type="project" value="GO_Central"/>
</dbReference>
<feature type="domain" description="Protein kinase" evidence="1">
    <location>
        <begin position="202"/>
        <end position="470"/>
    </location>
</feature>
<dbReference type="InterPro" id="IPR011009">
    <property type="entry name" value="Kinase-like_dom_sf"/>
</dbReference>
<organism evidence="2 3">
    <name type="scientific">Physcomitrium patens</name>
    <name type="common">Spreading-leaved earth moss</name>
    <name type="synonym">Physcomitrella patens</name>
    <dbReference type="NCBI Taxonomy" id="3218"/>
    <lineage>
        <taxon>Eukaryota</taxon>
        <taxon>Viridiplantae</taxon>
        <taxon>Streptophyta</taxon>
        <taxon>Embryophyta</taxon>
        <taxon>Bryophyta</taxon>
        <taxon>Bryophytina</taxon>
        <taxon>Bryopsida</taxon>
        <taxon>Funariidae</taxon>
        <taxon>Funariales</taxon>
        <taxon>Funariaceae</taxon>
        <taxon>Physcomitrium</taxon>
    </lineage>
</organism>
<dbReference type="EMBL" id="ABEU02000007">
    <property type="status" value="NOT_ANNOTATED_CDS"/>
    <property type="molecule type" value="Genomic_DNA"/>
</dbReference>
<dbReference type="Gene3D" id="1.10.510.10">
    <property type="entry name" value="Transferase(Phosphotransferase) domain 1"/>
    <property type="match status" value="1"/>
</dbReference>
<dbReference type="SUPFAM" id="SSF52540">
    <property type="entry name" value="P-loop containing nucleoside triphosphate hydrolases"/>
    <property type="match status" value="1"/>
</dbReference>
<keyword evidence="3" id="KW-1185">Reference proteome</keyword>
<dbReference type="AlphaFoldDB" id="A0A7I4EL84"/>
<dbReference type="GO" id="GO:0004674">
    <property type="term" value="F:protein serine/threonine kinase activity"/>
    <property type="evidence" value="ECO:0000318"/>
    <property type="project" value="GO_Central"/>
</dbReference>
<name>A0A7I4EL84_PHYPA</name>
<dbReference type="InterPro" id="IPR000719">
    <property type="entry name" value="Prot_kinase_dom"/>
</dbReference>
<dbReference type="EnsemblPlants" id="Pp3c7_4430V3.1">
    <property type="protein sequence ID" value="Pp3c7_4430V3.1"/>
    <property type="gene ID" value="Pp3c7_4430"/>
</dbReference>
<gene>
    <name evidence="2" type="primary">LOC112284195</name>
</gene>
<reference evidence="2 3" key="2">
    <citation type="journal article" date="2018" name="Plant J.">
        <title>The Physcomitrella patens chromosome-scale assembly reveals moss genome structure and evolution.</title>
        <authorList>
            <person name="Lang D."/>
            <person name="Ullrich K.K."/>
            <person name="Murat F."/>
            <person name="Fuchs J."/>
            <person name="Jenkins J."/>
            <person name="Haas F.B."/>
            <person name="Piednoel M."/>
            <person name="Gundlach H."/>
            <person name="Van Bel M."/>
            <person name="Meyberg R."/>
            <person name="Vives C."/>
            <person name="Morata J."/>
            <person name="Symeonidi A."/>
            <person name="Hiss M."/>
            <person name="Muchero W."/>
            <person name="Kamisugi Y."/>
            <person name="Saleh O."/>
            <person name="Blanc G."/>
            <person name="Decker E.L."/>
            <person name="van Gessel N."/>
            <person name="Grimwood J."/>
            <person name="Hayes R.D."/>
            <person name="Graham S.W."/>
            <person name="Gunter L.E."/>
            <person name="McDaniel S.F."/>
            <person name="Hoernstein S.N.W."/>
            <person name="Larsson A."/>
            <person name="Li F.W."/>
            <person name="Perroud P.F."/>
            <person name="Phillips J."/>
            <person name="Ranjan P."/>
            <person name="Rokshar D.S."/>
            <person name="Rothfels C.J."/>
            <person name="Schneider L."/>
            <person name="Shu S."/>
            <person name="Stevenson D.W."/>
            <person name="Thummler F."/>
            <person name="Tillich M."/>
            <person name="Villarreal Aguilar J.C."/>
            <person name="Widiez T."/>
            <person name="Wong G.K."/>
            <person name="Wymore A."/>
            <person name="Zhang Y."/>
            <person name="Zimmer A.D."/>
            <person name="Quatrano R.S."/>
            <person name="Mayer K.F.X."/>
            <person name="Goodstein D."/>
            <person name="Casacuberta J.M."/>
            <person name="Vandepoele K."/>
            <person name="Reski R."/>
            <person name="Cuming A.C."/>
            <person name="Tuskan G.A."/>
            <person name="Maumus F."/>
            <person name="Salse J."/>
            <person name="Schmutz J."/>
            <person name="Rensing S.A."/>
        </authorList>
    </citation>
    <scope>NUCLEOTIDE SEQUENCE [LARGE SCALE GENOMIC DNA]</scope>
    <source>
        <strain evidence="2 3">cv. Gransden 2004</strain>
    </source>
</reference>
<proteinExistence type="predicted"/>
<dbReference type="PANTHER" id="PTHR23257:SF969">
    <property type="entry name" value="INTEGRIN-LINKED PROTEIN KINASE"/>
    <property type="match status" value="1"/>
</dbReference>
<reference evidence="2" key="3">
    <citation type="submission" date="2020-12" db="UniProtKB">
        <authorList>
            <consortium name="EnsemblPlants"/>
        </authorList>
    </citation>
    <scope>IDENTIFICATION</scope>
</reference>
<dbReference type="Gramene" id="Pp3c7_4430V3.2">
    <property type="protein sequence ID" value="Pp3c7_4430V3.2"/>
    <property type="gene ID" value="Pp3c7_4430"/>
</dbReference>
<dbReference type="OrthoDB" id="4062651at2759"/>
<dbReference type="InterPro" id="IPR027417">
    <property type="entry name" value="P-loop_NTPase"/>
</dbReference>
<evidence type="ECO:0000259" key="1">
    <source>
        <dbReference type="PROSITE" id="PS50011"/>
    </source>
</evidence>
<sequence>MEMKDMEMPTIIKAMELELNDIEIMGDEQFHKNQCKNLVENFKKGLQGVEAIVGVHVHTLQPILEDFSQIIVKVKWLIKNCSKNWKKVILMQRCSQETFRELLLELQWFYNMIYEVVFKRGLCQKLEVNGCNKFEPCGLKDVADDERLLFQKLKNMVDSVPNDSSTFKLINYILEWQSCIQKFECGAEEFMSFPTNFAEPNYKEKLYESMGVVVYVTTWLDFESITKIITFGSVEAKVRLEKEAHILSCLNHPNIIKVFYCAIKVNSNHRGEIIIGMEKGDMSLFKLLCDNQSLKMSFLHKIDVMIQIANAMLYLHDMKMAHHGLKPQNVVIVNFDMDKIKKNSFIHVKLIDFGISKVEVNGDERPTNQGIYGIPHYIAPKVRYPINQVNSFKADVFSFGILCCDILTSVANKWDYRDSSIYVKKRLKSLCKFDHRLQLMIKECLDIRYPSKRPSFLEIVKSLMEVKKYFLEDELIKNEKMIFNSNISIGKNLVRHLQDWIINIYKLPKHRCISNNEMSNEYINISNDTPYIYDSNIDKYLKKKNKYSSLQLKFLELKKLLLKNNMVGIVGMAGIGKSTLVKAFKEHIEKK</sequence>
<dbReference type="GO" id="GO:0005524">
    <property type="term" value="F:ATP binding"/>
    <property type="evidence" value="ECO:0007669"/>
    <property type="project" value="InterPro"/>
</dbReference>
<accession>A0A7I4EL84</accession>
<dbReference type="SUPFAM" id="SSF56112">
    <property type="entry name" value="Protein kinase-like (PK-like)"/>
    <property type="match status" value="1"/>
</dbReference>
<dbReference type="EnsemblPlants" id="Pp3c7_4430V3.2">
    <property type="protein sequence ID" value="Pp3c7_4430V3.2"/>
    <property type="gene ID" value="Pp3c7_4430"/>
</dbReference>
<dbReference type="PANTHER" id="PTHR23257">
    <property type="entry name" value="SERINE-THREONINE PROTEIN KINASE"/>
    <property type="match status" value="1"/>
</dbReference>
<reference evidence="2 3" key="1">
    <citation type="journal article" date="2008" name="Science">
        <title>The Physcomitrella genome reveals evolutionary insights into the conquest of land by plants.</title>
        <authorList>
            <person name="Rensing S."/>
            <person name="Lang D."/>
            <person name="Zimmer A."/>
            <person name="Terry A."/>
            <person name="Salamov A."/>
            <person name="Shapiro H."/>
            <person name="Nishiyama T."/>
            <person name="Perroud P.-F."/>
            <person name="Lindquist E."/>
            <person name="Kamisugi Y."/>
            <person name="Tanahashi T."/>
            <person name="Sakakibara K."/>
            <person name="Fujita T."/>
            <person name="Oishi K."/>
            <person name="Shin-I T."/>
            <person name="Kuroki Y."/>
            <person name="Toyoda A."/>
            <person name="Suzuki Y."/>
            <person name="Hashimoto A."/>
            <person name="Yamaguchi K."/>
            <person name="Sugano A."/>
            <person name="Kohara Y."/>
            <person name="Fujiyama A."/>
            <person name="Anterola A."/>
            <person name="Aoki S."/>
            <person name="Ashton N."/>
            <person name="Barbazuk W.B."/>
            <person name="Barker E."/>
            <person name="Bennetzen J."/>
            <person name="Bezanilla M."/>
            <person name="Blankenship R."/>
            <person name="Cho S.H."/>
            <person name="Dutcher S."/>
            <person name="Estelle M."/>
            <person name="Fawcett J.A."/>
            <person name="Gundlach H."/>
            <person name="Hanada K."/>
            <person name="Heyl A."/>
            <person name="Hicks K.A."/>
            <person name="Hugh J."/>
            <person name="Lohr M."/>
            <person name="Mayer K."/>
            <person name="Melkozernov A."/>
            <person name="Murata T."/>
            <person name="Nelson D."/>
            <person name="Pils B."/>
            <person name="Prigge M."/>
            <person name="Reiss B."/>
            <person name="Renner T."/>
            <person name="Rombauts S."/>
            <person name="Rushton P."/>
            <person name="Sanderfoot A."/>
            <person name="Schween G."/>
            <person name="Shiu S.-H."/>
            <person name="Stueber K."/>
            <person name="Theodoulou F.L."/>
            <person name="Tu H."/>
            <person name="Van de Peer Y."/>
            <person name="Verrier P.J."/>
            <person name="Waters E."/>
            <person name="Wood A."/>
            <person name="Yang L."/>
            <person name="Cove D."/>
            <person name="Cuming A."/>
            <person name="Hasebe M."/>
            <person name="Lucas S."/>
            <person name="Mishler D.B."/>
            <person name="Reski R."/>
            <person name="Grigoriev I."/>
            <person name="Quatrano R.S."/>
            <person name="Boore J.L."/>
        </authorList>
    </citation>
    <scope>NUCLEOTIDE SEQUENCE [LARGE SCALE GENOMIC DNA]</scope>
    <source>
        <strain evidence="2 3">cv. Gransden 2004</strain>
    </source>
</reference>
<dbReference type="PROSITE" id="PS50011">
    <property type="entry name" value="PROTEIN_KINASE_DOM"/>
    <property type="match status" value="1"/>
</dbReference>
<evidence type="ECO:0000313" key="3">
    <source>
        <dbReference type="Proteomes" id="UP000006727"/>
    </source>
</evidence>
<dbReference type="Pfam" id="PF00069">
    <property type="entry name" value="Pkinase"/>
    <property type="match status" value="1"/>
</dbReference>
<evidence type="ECO:0000313" key="2">
    <source>
        <dbReference type="EnsemblPlants" id="Pp3c7_4430V3.1"/>
    </source>
</evidence>
<dbReference type="InterPro" id="IPR050167">
    <property type="entry name" value="Ser_Thr_protein_kinase"/>
</dbReference>
<protein>
    <recommendedName>
        <fullName evidence="1">Protein kinase domain-containing protein</fullName>
    </recommendedName>
</protein>